<dbReference type="PANTHER" id="PTHR30441">
    <property type="entry name" value="DUF748 DOMAIN-CONTAINING PROTEIN"/>
    <property type="match status" value="1"/>
</dbReference>
<reference evidence="3 4" key="1">
    <citation type="submission" date="2023-07" db="EMBL/GenBank/DDBJ databases">
        <title>Sorghum-associated microbial communities from plants grown in Nebraska, USA.</title>
        <authorList>
            <person name="Schachtman D."/>
        </authorList>
    </citation>
    <scope>NUCLEOTIDE SEQUENCE [LARGE SCALE GENOMIC DNA]</scope>
    <source>
        <strain evidence="3 4">BE187</strain>
    </source>
</reference>
<gene>
    <name evidence="3" type="ORF">J2X04_000288</name>
</gene>
<dbReference type="Pfam" id="PF05170">
    <property type="entry name" value="AsmA"/>
    <property type="match status" value="2"/>
</dbReference>
<evidence type="ECO:0000313" key="3">
    <source>
        <dbReference type="EMBL" id="MDR7097941.1"/>
    </source>
</evidence>
<dbReference type="Proteomes" id="UP001267878">
    <property type="component" value="Unassembled WGS sequence"/>
</dbReference>
<name>A0ABU1VKF2_9GAMM</name>
<keyword evidence="1" id="KW-0812">Transmembrane</keyword>
<comment type="caution">
    <text evidence="3">The sequence shown here is derived from an EMBL/GenBank/DDBJ whole genome shotgun (WGS) entry which is preliminary data.</text>
</comment>
<protein>
    <submittedName>
        <fullName evidence="3">Uncharacterized protein involved in outer membrane biogenesis</fullName>
    </submittedName>
</protein>
<dbReference type="RefSeq" id="WP_310051277.1">
    <property type="nucleotide sequence ID" value="NZ_JAVDVW010000001.1"/>
</dbReference>
<feature type="domain" description="AsmA" evidence="2">
    <location>
        <begin position="224"/>
        <end position="549"/>
    </location>
</feature>
<keyword evidence="1" id="KW-1133">Transmembrane helix</keyword>
<dbReference type="PANTHER" id="PTHR30441:SF9">
    <property type="entry name" value="ASMA FAMILY PROTEIN YHJG"/>
    <property type="match status" value="1"/>
</dbReference>
<sequence length="650" mass="70800">MDTPRPPEPAEAIAALRRHPWLTLLSLALAGLVVLIWLWDWNWFKGAIERQVEARTGRHFEIGNFDVDLDWTEPTVRADAVRFANASWSRQPVMASADRVEFTIRLWPLLRRRFLVPDLRLRHPVLHLETGPQGIGNWELGEPGTSLQFSQLWIDGGKLTFMDAASKTDIATDVTSKLAPGAVASSVALDGGGHWKGSEFRVNGTAESPLALRERQRPYRIDLHASAGDTRAHARGSLVDPVLLRDFDLQLALAGQDMADLYPLLGIVTPNTPPYKLDGRLTREISAGKHTWHYDNFHGVVGDTDLAGDASLTVGGARPFLRANLASKRLDFDDLAGFVNKAPHTGDGESTNAQLAAQAASDDARPRLLPDRPYELEKLRAMDAEVQYKAHRIDAPKWPLDNMDTHLRLDNGVLQLQPLNFGVAGGQVRSVVRMDARGNPIRTRTQIDARGLNLRELIPDVKLAQDAIGRIGGIVTLTGSGNSIALMLGSSDGDVAIGMGRGQISNLLMELAGIDIAEALKFLVEGDRKVPIRCAFGDFSVSNGVMTTRAMAFDTTDTIIVGEGTVSLRDETLHLKLRPRPKDRSLLALRSPLWIDGTFKDPGFHPDYGHVGLRGAIALVLGNIVPPAALLATLELGPGKDAACGGHYAK</sequence>
<accession>A0ABU1VKF2</accession>
<feature type="domain" description="AsmA" evidence="2">
    <location>
        <begin position="23"/>
        <end position="140"/>
    </location>
</feature>
<feature type="transmembrane region" description="Helical" evidence="1">
    <location>
        <begin position="21"/>
        <end position="39"/>
    </location>
</feature>
<organism evidence="3 4">
    <name type="scientific">Agrilutibacter niabensis</name>
    <dbReference type="NCBI Taxonomy" id="380628"/>
    <lineage>
        <taxon>Bacteria</taxon>
        <taxon>Pseudomonadati</taxon>
        <taxon>Pseudomonadota</taxon>
        <taxon>Gammaproteobacteria</taxon>
        <taxon>Lysobacterales</taxon>
        <taxon>Lysobacteraceae</taxon>
        <taxon>Agrilutibacter</taxon>
    </lineage>
</organism>
<dbReference type="InterPro" id="IPR052894">
    <property type="entry name" value="AsmA-related"/>
</dbReference>
<evidence type="ECO:0000256" key="1">
    <source>
        <dbReference type="SAM" id="Phobius"/>
    </source>
</evidence>
<evidence type="ECO:0000259" key="2">
    <source>
        <dbReference type="Pfam" id="PF05170"/>
    </source>
</evidence>
<dbReference type="EMBL" id="JAVDVW010000001">
    <property type="protein sequence ID" value="MDR7097941.1"/>
    <property type="molecule type" value="Genomic_DNA"/>
</dbReference>
<evidence type="ECO:0000313" key="4">
    <source>
        <dbReference type="Proteomes" id="UP001267878"/>
    </source>
</evidence>
<dbReference type="InterPro" id="IPR007844">
    <property type="entry name" value="AsmA"/>
</dbReference>
<keyword evidence="1" id="KW-0472">Membrane</keyword>
<proteinExistence type="predicted"/>
<keyword evidence="4" id="KW-1185">Reference proteome</keyword>